<dbReference type="OrthoDB" id="2556847at2759"/>
<feature type="compositionally biased region" description="Polar residues" evidence="1">
    <location>
        <begin position="291"/>
        <end position="302"/>
    </location>
</feature>
<feature type="compositionally biased region" description="Acidic residues" evidence="1">
    <location>
        <begin position="584"/>
        <end position="600"/>
    </location>
</feature>
<protein>
    <submittedName>
        <fullName evidence="2">Uncharacterized protein</fullName>
    </submittedName>
</protein>
<feature type="region of interest" description="Disordered" evidence="1">
    <location>
        <begin position="490"/>
        <end position="522"/>
    </location>
</feature>
<dbReference type="AlphaFoldDB" id="A0A8S3Z7E4"/>
<reference evidence="2" key="1">
    <citation type="submission" date="2021-04" db="EMBL/GenBank/DDBJ databases">
        <authorList>
            <consortium name="Molecular Ecology Group"/>
        </authorList>
    </citation>
    <scope>NUCLEOTIDE SEQUENCE</scope>
</reference>
<feature type="compositionally biased region" description="Polar residues" evidence="1">
    <location>
        <begin position="500"/>
        <end position="522"/>
    </location>
</feature>
<gene>
    <name evidence="2" type="ORF">CUNI_LOCUS9218</name>
</gene>
<proteinExistence type="predicted"/>
<evidence type="ECO:0000313" key="2">
    <source>
        <dbReference type="EMBL" id="CAG5123660.1"/>
    </source>
</evidence>
<evidence type="ECO:0000313" key="3">
    <source>
        <dbReference type="Proteomes" id="UP000678393"/>
    </source>
</evidence>
<feature type="region of interest" description="Disordered" evidence="1">
    <location>
        <begin position="272"/>
        <end position="333"/>
    </location>
</feature>
<accession>A0A8S3Z7E4</accession>
<dbReference type="EMBL" id="CAJHNH020001580">
    <property type="protein sequence ID" value="CAG5123660.1"/>
    <property type="molecule type" value="Genomic_DNA"/>
</dbReference>
<feature type="compositionally biased region" description="Polar residues" evidence="1">
    <location>
        <begin position="421"/>
        <end position="430"/>
    </location>
</feature>
<comment type="caution">
    <text evidence="2">The sequence shown here is derived from an EMBL/GenBank/DDBJ whole genome shotgun (WGS) entry which is preliminary data.</text>
</comment>
<keyword evidence="3" id="KW-1185">Reference proteome</keyword>
<feature type="region of interest" description="Disordered" evidence="1">
    <location>
        <begin position="580"/>
        <end position="642"/>
    </location>
</feature>
<feature type="compositionally biased region" description="Low complexity" evidence="1">
    <location>
        <begin position="274"/>
        <end position="290"/>
    </location>
</feature>
<feature type="compositionally biased region" description="Low complexity" evidence="1">
    <location>
        <begin position="609"/>
        <end position="636"/>
    </location>
</feature>
<name>A0A8S3Z7E4_9EUPU</name>
<feature type="region of interest" description="Disordered" evidence="1">
    <location>
        <begin position="406"/>
        <end position="430"/>
    </location>
</feature>
<organism evidence="2 3">
    <name type="scientific">Candidula unifasciata</name>
    <dbReference type="NCBI Taxonomy" id="100452"/>
    <lineage>
        <taxon>Eukaryota</taxon>
        <taxon>Metazoa</taxon>
        <taxon>Spiralia</taxon>
        <taxon>Lophotrochozoa</taxon>
        <taxon>Mollusca</taxon>
        <taxon>Gastropoda</taxon>
        <taxon>Heterobranchia</taxon>
        <taxon>Euthyneura</taxon>
        <taxon>Panpulmonata</taxon>
        <taxon>Eupulmonata</taxon>
        <taxon>Stylommatophora</taxon>
        <taxon>Helicina</taxon>
        <taxon>Helicoidea</taxon>
        <taxon>Geomitridae</taxon>
        <taxon>Candidula</taxon>
    </lineage>
</organism>
<sequence>MKIWDTRYAKLCDYLVKKKRCYMQRFHKARLYHDMCPNKQPEHIQNLKCFNEQLRELIDSEKERAKHQPEQFEPIKPALSPFHQSSSIATVRTSIKDSQQIENEMIDSSEDCKPDATKLAYYGYKEPYTEDSSGSQKEEYPCASLTTSPCASIVTSPHTSIVTSPHASIFTSPYTSIVTSPYASKITSPHTSVVATPPRQKRKLHESGSSGTLKLVLKRRTTDNFMVKKSPADMYEDLKSDVHLAKSESESESDSQIADAARTYPLIIRRRTLSMSSRQTSSSDISSCSSPANKTQDHSSVGENSDEEIDENNDEDDESSDEGEEIEKSSIDDKEIVEQFIGSKECSSKKYCVSGRDDLQNNQLGNVASCKLSSDVFMENDEILDSVEALNHYNITIDQFSAGRVVRPSKDSGASLDSPHSGKNSSASVTSEDVFHSNLSSYPHVDSPHAKDHLSYSVYSDGNRTGHSTVSLQTSVAGVPGLFGQSCRTSPCSRDEEYMSESSLSGIQKETSTKGPLSSSLFITPNKNLLKTDAMFNSDDDDDDADDQLSGDRRIGSAFKIDNKDPQSNMINDSVRSAINSVLDGDDDDDDDDDDEDDIDNKDLQNNWASSANRLPVSSSSSSIHNLFHSSLSSSRAHSHDADLDAAVQSILNS</sequence>
<feature type="compositionally biased region" description="Acidic residues" evidence="1">
    <location>
        <begin position="304"/>
        <end position="325"/>
    </location>
</feature>
<evidence type="ECO:0000256" key="1">
    <source>
        <dbReference type="SAM" id="MobiDB-lite"/>
    </source>
</evidence>
<feature type="region of interest" description="Disordered" evidence="1">
    <location>
        <begin position="188"/>
        <end position="212"/>
    </location>
</feature>
<dbReference type="Proteomes" id="UP000678393">
    <property type="component" value="Unassembled WGS sequence"/>
</dbReference>